<dbReference type="EMBL" id="SDEE01001897">
    <property type="protein sequence ID" value="RXW11447.1"/>
    <property type="molecule type" value="Genomic_DNA"/>
</dbReference>
<proteinExistence type="predicted"/>
<accession>A0A4Q2CXC6</accession>
<dbReference type="Proteomes" id="UP000290288">
    <property type="component" value="Unassembled WGS sequence"/>
</dbReference>
<protein>
    <submittedName>
        <fullName evidence="1">Uncharacterized protein</fullName>
    </submittedName>
</protein>
<keyword evidence="2" id="KW-1185">Reference proteome</keyword>
<name>A0A4Q2CXC6_9AGAR</name>
<dbReference type="AlphaFoldDB" id="A0A4Q2CXC6"/>
<comment type="caution">
    <text evidence="1">The sequence shown here is derived from an EMBL/GenBank/DDBJ whole genome shotgun (WGS) entry which is preliminary data.</text>
</comment>
<gene>
    <name evidence="1" type="ORF">EST38_g14409</name>
</gene>
<evidence type="ECO:0000313" key="1">
    <source>
        <dbReference type="EMBL" id="RXW11447.1"/>
    </source>
</evidence>
<organism evidence="1 2">
    <name type="scientific">Candolleomyces aberdarensis</name>
    <dbReference type="NCBI Taxonomy" id="2316362"/>
    <lineage>
        <taxon>Eukaryota</taxon>
        <taxon>Fungi</taxon>
        <taxon>Dikarya</taxon>
        <taxon>Basidiomycota</taxon>
        <taxon>Agaricomycotina</taxon>
        <taxon>Agaricomycetes</taxon>
        <taxon>Agaricomycetidae</taxon>
        <taxon>Agaricales</taxon>
        <taxon>Agaricineae</taxon>
        <taxon>Psathyrellaceae</taxon>
        <taxon>Candolleomyces</taxon>
    </lineage>
</organism>
<reference evidence="1 2" key="1">
    <citation type="submission" date="2019-01" db="EMBL/GenBank/DDBJ databases">
        <title>Draft genome sequence of Psathyrella aberdarensis IHI B618.</title>
        <authorList>
            <person name="Buettner E."/>
            <person name="Kellner H."/>
        </authorList>
    </citation>
    <scope>NUCLEOTIDE SEQUENCE [LARGE SCALE GENOMIC DNA]</scope>
    <source>
        <strain evidence="1 2">IHI B618</strain>
    </source>
</reference>
<sequence>MDDRISLETLKKEAEDLEKLILASVDMEDAGFYSTISTPLARLMSHIKKSGHMESRNEIMGSELIRAWTQEYWGYRKYPAQPPSRAWLEPFLKLRQNKAV</sequence>
<evidence type="ECO:0000313" key="2">
    <source>
        <dbReference type="Proteomes" id="UP000290288"/>
    </source>
</evidence>